<dbReference type="PANTHER" id="PTHR11228">
    <property type="entry name" value="RADICAL SAM DOMAIN PROTEIN"/>
    <property type="match status" value="1"/>
</dbReference>
<feature type="domain" description="Radical SAM core" evidence="7">
    <location>
        <begin position="20"/>
        <end position="232"/>
    </location>
</feature>
<evidence type="ECO:0000313" key="8">
    <source>
        <dbReference type="EMBL" id="SDT85541.1"/>
    </source>
</evidence>
<evidence type="ECO:0000256" key="6">
    <source>
        <dbReference type="ARBA" id="ARBA00023014"/>
    </source>
</evidence>
<dbReference type="GO" id="GO:0046872">
    <property type="term" value="F:metal ion binding"/>
    <property type="evidence" value="ECO:0007669"/>
    <property type="project" value="UniProtKB-KW"/>
</dbReference>
<dbReference type="RefSeq" id="WP_092230162.1">
    <property type="nucleotide sequence ID" value="NZ_FNLL01000002.1"/>
</dbReference>
<keyword evidence="5" id="KW-0408">Iron</keyword>
<evidence type="ECO:0000256" key="2">
    <source>
        <dbReference type="ARBA" id="ARBA00022485"/>
    </source>
</evidence>
<dbReference type="EMBL" id="FNLL01000002">
    <property type="protein sequence ID" value="SDT85541.1"/>
    <property type="molecule type" value="Genomic_DNA"/>
</dbReference>
<dbReference type="SUPFAM" id="SSF102114">
    <property type="entry name" value="Radical SAM enzymes"/>
    <property type="match status" value="1"/>
</dbReference>
<dbReference type="InterPro" id="IPR050377">
    <property type="entry name" value="Radical_SAM_PqqE_MftC-like"/>
</dbReference>
<dbReference type="SFLD" id="SFLDS00029">
    <property type="entry name" value="Radical_SAM"/>
    <property type="match status" value="1"/>
</dbReference>
<evidence type="ECO:0000313" key="9">
    <source>
        <dbReference type="Proteomes" id="UP000199608"/>
    </source>
</evidence>
<reference evidence="9" key="1">
    <citation type="submission" date="2016-10" db="EMBL/GenBank/DDBJ databases">
        <authorList>
            <person name="Varghese N."/>
            <person name="Submissions S."/>
        </authorList>
    </citation>
    <scope>NUCLEOTIDE SEQUENCE [LARGE SCALE GENOMIC DNA]</scope>
    <source>
        <strain evidence="9">DSM 3384</strain>
    </source>
</reference>
<evidence type="ECO:0000259" key="7">
    <source>
        <dbReference type="PROSITE" id="PS51918"/>
    </source>
</evidence>
<accession>A0A1H2DS10</accession>
<keyword evidence="6" id="KW-0411">Iron-sulfur</keyword>
<dbReference type="AlphaFoldDB" id="A0A1H2DS10"/>
<dbReference type="PROSITE" id="PS51918">
    <property type="entry name" value="RADICAL_SAM"/>
    <property type="match status" value="1"/>
</dbReference>
<dbReference type="Proteomes" id="UP000199608">
    <property type="component" value="Unassembled WGS sequence"/>
</dbReference>
<dbReference type="CDD" id="cd21109">
    <property type="entry name" value="SPASM"/>
    <property type="match status" value="1"/>
</dbReference>
<dbReference type="SFLD" id="SFLDG01067">
    <property type="entry name" value="SPASM/twitch_domain_containing"/>
    <property type="match status" value="1"/>
</dbReference>
<name>A0A1H2DS10_9BACT</name>
<keyword evidence="4" id="KW-0479">Metal-binding</keyword>
<dbReference type="InterPro" id="IPR023885">
    <property type="entry name" value="4Fe4S-binding_SPASM_dom"/>
</dbReference>
<evidence type="ECO:0000256" key="3">
    <source>
        <dbReference type="ARBA" id="ARBA00022691"/>
    </source>
</evidence>
<dbReference type="Gene3D" id="3.20.20.70">
    <property type="entry name" value="Aldolase class I"/>
    <property type="match status" value="1"/>
</dbReference>
<dbReference type="SFLD" id="SFLDG01387">
    <property type="entry name" value="BtrN-like_SPASM_domain_contain"/>
    <property type="match status" value="1"/>
</dbReference>
<dbReference type="GO" id="GO:0003824">
    <property type="term" value="F:catalytic activity"/>
    <property type="evidence" value="ECO:0007669"/>
    <property type="project" value="InterPro"/>
</dbReference>
<evidence type="ECO:0000256" key="1">
    <source>
        <dbReference type="ARBA" id="ARBA00001966"/>
    </source>
</evidence>
<evidence type="ECO:0000256" key="5">
    <source>
        <dbReference type="ARBA" id="ARBA00023004"/>
    </source>
</evidence>
<gene>
    <name evidence="8" type="ORF">SAMN04487931_10243</name>
</gene>
<dbReference type="InterPro" id="IPR034391">
    <property type="entry name" value="AdoMet-like_SPASM_containing"/>
</dbReference>
<dbReference type="InterPro" id="IPR013785">
    <property type="entry name" value="Aldolase_TIM"/>
</dbReference>
<proteinExistence type="predicted"/>
<keyword evidence="9" id="KW-1185">Reference proteome</keyword>
<evidence type="ECO:0000256" key="4">
    <source>
        <dbReference type="ARBA" id="ARBA00022723"/>
    </source>
</evidence>
<keyword evidence="3" id="KW-0949">S-adenosyl-L-methionine</keyword>
<keyword evidence="2" id="KW-0004">4Fe-4S</keyword>
<comment type="cofactor">
    <cofactor evidence="1">
        <name>[4Fe-4S] cluster</name>
        <dbReference type="ChEBI" id="CHEBI:49883"/>
    </cofactor>
</comment>
<organism evidence="8 9">
    <name type="scientific">Desulfobacula phenolica</name>
    <dbReference type="NCBI Taxonomy" id="90732"/>
    <lineage>
        <taxon>Bacteria</taxon>
        <taxon>Pseudomonadati</taxon>
        <taxon>Thermodesulfobacteriota</taxon>
        <taxon>Desulfobacteria</taxon>
        <taxon>Desulfobacterales</taxon>
        <taxon>Desulfobacteraceae</taxon>
        <taxon>Desulfobacula</taxon>
    </lineage>
</organism>
<dbReference type="CDD" id="cd01335">
    <property type="entry name" value="Radical_SAM"/>
    <property type="match status" value="1"/>
</dbReference>
<dbReference type="PANTHER" id="PTHR11228:SF7">
    <property type="entry name" value="PQQA PEPTIDE CYCLASE"/>
    <property type="match status" value="1"/>
</dbReference>
<dbReference type="GO" id="GO:0051536">
    <property type="term" value="F:iron-sulfur cluster binding"/>
    <property type="evidence" value="ECO:0007669"/>
    <property type="project" value="UniProtKB-KW"/>
</dbReference>
<dbReference type="InterPro" id="IPR007197">
    <property type="entry name" value="rSAM"/>
</dbReference>
<sequence length="333" mass="39045">MGANLQFIKRGFYRLAGKPLAVPHFAQIEITNICNLNCKKCVRRYIEGLKFEHIEFEVFQNIVDKLKGVHTIGLTGFGEPLCYPQIFDAIKYCKNKGFEVQFTSNGLLLNEKKIQTLMESGLDHITFSVDSVDNGHPMHQNYKALPLIEKLIKVRDACHSITPRVTLQAVLIKGFEKDLFDVIDWATKRNVFRVNISRLNLNTAEPGERLSPHEEKEIFKKFQQYRKRYGIRIDCVQDQFYSGWKGKLYHYMRPFLRLETHCPRLEDFVYFDLDGNTRPCCALAKHKMGNVINRSLKEIWFGKKYCKFRQNYRKLTWCKKCDILTIKQAIDDI</sequence>
<dbReference type="InterPro" id="IPR058240">
    <property type="entry name" value="rSAM_sf"/>
</dbReference>
<dbReference type="Pfam" id="PF13186">
    <property type="entry name" value="SPASM"/>
    <property type="match status" value="1"/>
</dbReference>
<dbReference type="Pfam" id="PF04055">
    <property type="entry name" value="Radical_SAM"/>
    <property type="match status" value="1"/>
</dbReference>
<protein>
    <submittedName>
        <fullName evidence="8">Radical SAM superfamily enzyme, MoaA/NifB/PqqE/SkfB family</fullName>
    </submittedName>
</protein>